<dbReference type="InterPro" id="IPR012860">
    <property type="entry name" value="Afi1_N"/>
</dbReference>
<feature type="transmembrane region" description="Helical" evidence="2">
    <location>
        <begin position="528"/>
        <end position="552"/>
    </location>
</feature>
<proteinExistence type="predicted"/>
<dbReference type="PANTHER" id="PTHR28245">
    <property type="entry name" value="ARF3-INTERACTING PROTEIN 1"/>
    <property type="match status" value="1"/>
</dbReference>
<feature type="compositionally biased region" description="Low complexity" evidence="1">
    <location>
        <begin position="920"/>
        <end position="929"/>
    </location>
</feature>
<feature type="region of interest" description="Disordered" evidence="1">
    <location>
        <begin position="44"/>
        <end position="71"/>
    </location>
</feature>
<sequence>MAEGPHSSSSYRHTSVLFETGTTSILATPALEVPQSVYLHAAGSRAPSRASDISSTTAFVEGSSEGAAPSPMILQDVPLSAEPNQDCIEPCQEVVDHGLTQSANGTQQDRRRVEYLSPMPVSFFVRNRYEKRHYLSEMHGSAVQEIKIIPAKNKMPPRPKSVGRGWESFVHPEGQLYFRWKNFYTNSYLYDADQLEDMEEAADILEKELRQHKADLPNKIDIGVEIYVEDDGSKLACYYICDLEAEKVLWLIDCSIDYLVEEEHMPVYDEAHLLHAHGTFYWQHVQMFPHNREFSKNRLIELRTILTYHLHDRATSRTSNAPYDADDLHRFVQVFGDIEIIGDCVSEYDMVKIARMKSLLCAEQLRHYHGTKWARLDANRSVHRETSTNYDHSWWFNLLSFLFFCTPAIYIKRLDEMWLDMKINHQPWRKFISEIQEDWTASITPSAVILTANVGFLAIQSVDQGGTAYPDRTAGQIISYISTILTIGNIIACTILARQHRPSSHLHADDALSYLVERAGTRWKAERLAIILSIPTAFFLWGLCTFSGAILWVCFHDTYIPTRISVASVAIFSLILVTLVVLNGEWSPPQVVHSVPANMRQQFMKIPVRKWTEQTLRKLSRKMTGLARLADFDIDRGAQLAYQFPQPLGTDEGLLANLMLPDGAERQPIDWTVFFLNQTPFNTIQPVLALDNDEGRSTVEEGNDMLYGINLVRTKLDKTVRRGAIVKAMAIVTRYPFVQIFKPVLLLALDDYFMNPSQDCLARLFDAVNAMDFSNMPVLTRYEKLIMRNTERQDIMIGRTFDEYAAYPDPGTATQHTMRPGHRSTNSGDSRVSFEDGLQMRGKKERDGIARNGGESYKSASAIRSPTSPSEASFSLDGSAVWVGDESGLDQMGFVATASAASASSSSVSSLAGRGRRSTDASSSSSHGAYGRGGEGAQSLAGASVASAALKDSHFYHTAINYNEHLLPVKVPLSTFPEEVGEGSLTMLCTTFSPAITTMSGPLHPHLHTNGALTPPVIVLFNALITGKRIIFLGHHKLAENVSNHVLAACALGSGGGVVLRGFIKRAFPYATLINREEWENVPGYIAGVTNPIFETAGSWDLLCDIGTNRMVVSKDIHLNHPASWSNSNPLMVRTGTLKAEGSIGSEEDAVRVQPKEGTSVQKPELAGRPDSADNVFIEDILGAIASHYSEAHVRAKFTEYVMRFVRIAARYEEDLLGSTSIAWPTAPYTERPGEKPRLGSGAYFVDEATCARDLAVNASRIEAWRRTECYKLFQADWKHVVATNPIQGFDLPHQLSRLRFAKSMSDGEAELIFRTISENLHSYDQVTELLAWLPPHLHGLQPLSFGLFHQHETVRELTVDLFNELRAHPIGVQFLQALNHFQRYAYVRQAHTKEQRLRDANSLSIPPHTAFMARTPSNRSESSLGGGG</sequence>
<feature type="transmembrane region" description="Helical" evidence="2">
    <location>
        <begin position="564"/>
        <end position="582"/>
    </location>
</feature>
<comment type="caution">
    <text evidence="4">The sequence shown here is derived from an EMBL/GenBank/DDBJ whole genome shotgun (WGS) entry which is preliminary data.</text>
</comment>
<accession>A0AAD7TQI3</accession>
<keyword evidence="2" id="KW-0812">Transmembrane</keyword>
<feature type="transmembrane region" description="Helical" evidence="2">
    <location>
        <begin position="394"/>
        <end position="411"/>
    </location>
</feature>
<protein>
    <recommendedName>
        <fullName evidence="3">UDENN domain-containing protein</fullName>
    </recommendedName>
</protein>
<evidence type="ECO:0000256" key="1">
    <source>
        <dbReference type="SAM" id="MobiDB-lite"/>
    </source>
</evidence>
<feature type="compositionally biased region" description="Polar residues" evidence="1">
    <location>
        <begin position="1416"/>
        <end position="1429"/>
    </location>
</feature>
<keyword evidence="5" id="KW-1185">Reference proteome</keyword>
<dbReference type="PROSITE" id="PS50211">
    <property type="entry name" value="DENN"/>
    <property type="match status" value="1"/>
</dbReference>
<gene>
    <name evidence="4" type="ORF">ONZ51_g7494</name>
</gene>
<feature type="compositionally biased region" description="Polar residues" evidence="1">
    <location>
        <begin position="858"/>
        <end position="873"/>
    </location>
</feature>
<dbReference type="GO" id="GO:0005886">
    <property type="term" value="C:plasma membrane"/>
    <property type="evidence" value="ECO:0007669"/>
    <property type="project" value="TreeGrafter"/>
</dbReference>
<feature type="region of interest" description="Disordered" evidence="1">
    <location>
        <begin position="905"/>
        <end position="935"/>
    </location>
</feature>
<evidence type="ECO:0000259" key="3">
    <source>
        <dbReference type="PROSITE" id="PS50211"/>
    </source>
</evidence>
<dbReference type="EMBL" id="JAPEVG010000202">
    <property type="protein sequence ID" value="KAJ8474023.1"/>
    <property type="molecule type" value="Genomic_DNA"/>
</dbReference>
<dbReference type="InterPro" id="IPR052809">
    <property type="entry name" value="Actin_polarity_regulatory"/>
</dbReference>
<evidence type="ECO:0000313" key="4">
    <source>
        <dbReference type="EMBL" id="KAJ8474023.1"/>
    </source>
</evidence>
<evidence type="ECO:0000313" key="5">
    <source>
        <dbReference type="Proteomes" id="UP001215151"/>
    </source>
</evidence>
<feature type="domain" description="UDENN" evidence="3">
    <location>
        <begin position="625"/>
        <end position="1308"/>
    </location>
</feature>
<evidence type="ECO:0000256" key="2">
    <source>
        <dbReference type="SAM" id="Phobius"/>
    </source>
</evidence>
<reference evidence="4" key="1">
    <citation type="submission" date="2022-11" db="EMBL/GenBank/DDBJ databases">
        <title>Genome Sequence of Cubamyces cubensis.</title>
        <authorList>
            <person name="Buettner E."/>
        </authorList>
    </citation>
    <scope>NUCLEOTIDE SEQUENCE</scope>
    <source>
        <strain evidence="4">MPL-01</strain>
    </source>
</reference>
<keyword evidence="2" id="KW-0472">Membrane</keyword>
<dbReference type="Proteomes" id="UP001215151">
    <property type="component" value="Unassembled WGS sequence"/>
</dbReference>
<dbReference type="InterPro" id="IPR037516">
    <property type="entry name" value="Tripartite_DENN"/>
</dbReference>
<organism evidence="4 5">
    <name type="scientific">Trametes cubensis</name>
    <dbReference type="NCBI Taxonomy" id="1111947"/>
    <lineage>
        <taxon>Eukaryota</taxon>
        <taxon>Fungi</taxon>
        <taxon>Dikarya</taxon>
        <taxon>Basidiomycota</taxon>
        <taxon>Agaricomycotina</taxon>
        <taxon>Agaricomycetes</taxon>
        <taxon>Polyporales</taxon>
        <taxon>Polyporaceae</taxon>
        <taxon>Trametes</taxon>
    </lineage>
</organism>
<feature type="region of interest" description="Disordered" evidence="1">
    <location>
        <begin position="808"/>
        <end position="875"/>
    </location>
</feature>
<dbReference type="GO" id="GO:0051666">
    <property type="term" value="P:actin cortical patch localization"/>
    <property type="evidence" value="ECO:0007669"/>
    <property type="project" value="TreeGrafter"/>
</dbReference>
<name>A0AAD7TQI3_9APHY</name>
<feature type="region of interest" description="Disordered" evidence="1">
    <location>
        <begin position="1408"/>
        <end position="1429"/>
    </location>
</feature>
<keyword evidence="2" id="KW-1133">Transmembrane helix</keyword>
<feature type="transmembrane region" description="Helical" evidence="2">
    <location>
        <begin position="477"/>
        <end position="497"/>
    </location>
</feature>
<dbReference type="PANTHER" id="PTHR28245:SF1">
    <property type="entry name" value="ARF3-INTERACTING PROTEIN 1"/>
    <property type="match status" value="1"/>
</dbReference>
<feature type="compositionally biased region" description="Polar residues" evidence="1">
    <location>
        <begin position="812"/>
        <end position="830"/>
    </location>
</feature>
<dbReference type="Pfam" id="PF08616">
    <property type="entry name" value="SPA"/>
    <property type="match status" value="1"/>
</dbReference>
<dbReference type="Pfam" id="PF07792">
    <property type="entry name" value="Afi1"/>
    <property type="match status" value="1"/>
</dbReference>